<sequence length="227" mass="26350">MRTKKCRILVLTVLVLALLAVAAFFGYRQWYRRLNVEELEVFFEVHKDVDLTQEHVDEINSMLDQIASGKIKANEWTGAMNIADLNDNQQYGELFDIFVRYEWTRKWTGNDYKVSYAIDYSNLDEDEQVFFAEMGMNEVDELFHEEDTDKKCANGVILCGCTYGMSYDAIAKIANKLKVYAYIEDQKGHVSKRQLTVCADNYTVGYEANEGETYESFLSMFKPNPFE</sequence>
<reference evidence="1 2" key="1">
    <citation type="submission" date="2017-10" db="EMBL/GenBank/DDBJ databases">
        <title>Resolving the taxonomy of Roseburia spp., Eubacterium rectale and Agathobacter spp. through phylogenomic analysis.</title>
        <authorList>
            <person name="Sheridan P.O."/>
            <person name="Walker A.W."/>
            <person name="Duncan S.H."/>
            <person name="Scott K.P."/>
            <person name="Toole P.W.O."/>
            <person name="Luis P."/>
            <person name="Flint H.J."/>
        </authorList>
    </citation>
    <scope>NUCLEOTIDE SEQUENCE [LARGE SCALE GENOMIC DNA]</scope>
    <source>
        <strain evidence="1 2">JK623</strain>
    </source>
</reference>
<evidence type="ECO:0000313" key="2">
    <source>
        <dbReference type="Proteomes" id="UP000224563"/>
    </source>
</evidence>
<accession>A0A2G3E143</accession>
<dbReference type="EMBL" id="PDYG01000093">
    <property type="protein sequence ID" value="PHU36988.1"/>
    <property type="molecule type" value="Genomic_DNA"/>
</dbReference>
<evidence type="ECO:0000313" key="1">
    <source>
        <dbReference type="EMBL" id="PHU36988.1"/>
    </source>
</evidence>
<organism evidence="1 2">
    <name type="scientific">Agathobacter ruminis</name>
    <dbReference type="NCBI Taxonomy" id="1712665"/>
    <lineage>
        <taxon>Bacteria</taxon>
        <taxon>Bacillati</taxon>
        <taxon>Bacillota</taxon>
        <taxon>Clostridia</taxon>
        <taxon>Lachnospirales</taxon>
        <taxon>Lachnospiraceae</taxon>
        <taxon>Agathobacter</taxon>
    </lineage>
</organism>
<gene>
    <name evidence="1" type="ORF">CSX02_10300</name>
</gene>
<reference evidence="1 2" key="2">
    <citation type="submission" date="2017-10" db="EMBL/GenBank/DDBJ databases">
        <authorList>
            <person name="Banno H."/>
            <person name="Chua N.-H."/>
        </authorList>
    </citation>
    <scope>NUCLEOTIDE SEQUENCE [LARGE SCALE GENOMIC DNA]</scope>
    <source>
        <strain evidence="1 2">JK623</strain>
    </source>
</reference>
<name>A0A2G3E143_9FIRM</name>
<protein>
    <submittedName>
        <fullName evidence="1">Uncharacterized protein</fullName>
    </submittedName>
</protein>
<proteinExistence type="predicted"/>
<dbReference type="RefSeq" id="WP_099386618.1">
    <property type="nucleotide sequence ID" value="NZ_JANSWH010000044.1"/>
</dbReference>
<dbReference type="AlphaFoldDB" id="A0A2G3E143"/>
<dbReference type="Proteomes" id="UP000224563">
    <property type="component" value="Unassembled WGS sequence"/>
</dbReference>
<comment type="caution">
    <text evidence="1">The sequence shown here is derived from an EMBL/GenBank/DDBJ whole genome shotgun (WGS) entry which is preliminary data.</text>
</comment>
<keyword evidence="2" id="KW-1185">Reference proteome</keyword>